<dbReference type="HOGENOM" id="CLU_079766_1_0_1"/>
<keyword evidence="5" id="KW-1185">Reference proteome</keyword>
<dbReference type="PANTHER" id="PTHR33881">
    <property type="entry name" value="NEUROGENIC LOCUS NOTCH-LIKE PROTEIN"/>
    <property type="match status" value="1"/>
</dbReference>
<sequence>MNCSKSSSRVALLLVLLLQSTAAMLLLLLLLPDGAAAQNGTTRCSEVSCGMGRCSESSDDVLGFACSCNPGWSRYSLADMEFPFLPCVIPNCTINYSCQDGSPPPPPAMPSPTNVSIFDPCLLQYCGDGGSCERSSEFGHRCACRDGFENLLNDTSYPCYQQCSLGLDCSGLGINVFNGLQPGSAPPAPFSLTVKKSGAAGSPRLAAGGGGLVQLLVVLVSSALVQGLW</sequence>
<dbReference type="PROSITE" id="PS50026">
    <property type="entry name" value="EGF_3"/>
    <property type="match status" value="1"/>
</dbReference>
<dbReference type="EnsemblPlants" id="OB11G23680.1">
    <property type="protein sequence ID" value="OB11G23680.1"/>
    <property type="gene ID" value="OB11G23680"/>
</dbReference>
<dbReference type="GeneID" id="102704754"/>
<dbReference type="eggNOG" id="ENOG502S013">
    <property type="taxonomic scope" value="Eukaryota"/>
</dbReference>
<dbReference type="Gramene" id="OB11G23680.1">
    <property type="protein sequence ID" value="OB11G23680.1"/>
    <property type="gene ID" value="OB11G23680"/>
</dbReference>
<dbReference type="AlphaFoldDB" id="J3N982"/>
<accession>J3N982</accession>
<comment type="caution">
    <text evidence="1">Lacks conserved residue(s) required for the propagation of feature annotation.</text>
</comment>
<dbReference type="OrthoDB" id="1914642at2759"/>
<dbReference type="OMA" id="FFRCECK"/>
<proteinExistence type="predicted"/>
<evidence type="ECO:0000256" key="1">
    <source>
        <dbReference type="PROSITE-ProRule" id="PRU00076"/>
    </source>
</evidence>
<feature type="signal peptide" evidence="2">
    <location>
        <begin position="1"/>
        <end position="37"/>
    </location>
</feature>
<evidence type="ECO:0000256" key="2">
    <source>
        <dbReference type="SAM" id="SignalP"/>
    </source>
</evidence>
<dbReference type="RefSeq" id="XP_006663553.2">
    <property type="nucleotide sequence ID" value="XM_006663490.3"/>
</dbReference>
<keyword evidence="2" id="KW-0732">Signal</keyword>
<evidence type="ECO:0000259" key="3">
    <source>
        <dbReference type="PROSITE" id="PS50026"/>
    </source>
</evidence>
<evidence type="ECO:0000313" key="4">
    <source>
        <dbReference type="EnsemblPlants" id="OB11G23680.1"/>
    </source>
</evidence>
<evidence type="ECO:0000313" key="5">
    <source>
        <dbReference type="Proteomes" id="UP000006038"/>
    </source>
</evidence>
<reference evidence="4" key="2">
    <citation type="submission" date="2013-04" db="UniProtKB">
        <authorList>
            <consortium name="EnsemblPlants"/>
        </authorList>
    </citation>
    <scope>IDENTIFICATION</scope>
</reference>
<keyword evidence="1" id="KW-0245">EGF-like domain</keyword>
<dbReference type="InterPro" id="IPR000742">
    <property type="entry name" value="EGF"/>
</dbReference>
<gene>
    <name evidence="4" type="primary">LOC102704754</name>
</gene>
<reference evidence="4" key="1">
    <citation type="journal article" date="2013" name="Nat. Commun.">
        <title>Whole-genome sequencing of Oryza brachyantha reveals mechanisms underlying Oryza genome evolution.</title>
        <authorList>
            <person name="Chen J."/>
            <person name="Huang Q."/>
            <person name="Gao D."/>
            <person name="Wang J."/>
            <person name="Lang Y."/>
            <person name="Liu T."/>
            <person name="Li B."/>
            <person name="Bai Z."/>
            <person name="Luis Goicoechea J."/>
            <person name="Liang C."/>
            <person name="Chen C."/>
            <person name="Zhang W."/>
            <person name="Sun S."/>
            <person name="Liao Y."/>
            <person name="Zhang X."/>
            <person name="Yang L."/>
            <person name="Song C."/>
            <person name="Wang M."/>
            <person name="Shi J."/>
            <person name="Liu G."/>
            <person name="Liu J."/>
            <person name="Zhou H."/>
            <person name="Zhou W."/>
            <person name="Yu Q."/>
            <person name="An N."/>
            <person name="Chen Y."/>
            <person name="Cai Q."/>
            <person name="Wang B."/>
            <person name="Liu B."/>
            <person name="Min J."/>
            <person name="Huang Y."/>
            <person name="Wu H."/>
            <person name="Li Z."/>
            <person name="Zhang Y."/>
            <person name="Yin Y."/>
            <person name="Song W."/>
            <person name="Jiang J."/>
            <person name="Jackson S.A."/>
            <person name="Wing R.A."/>
            <person name="Wang J."/>
            <person name="Chen M."/>
        </authorList>
    </citation>
    <scope>NUCLEOTIDE SEQUENCE [LARGE SCALE GENOMIC DNA]</scope>
    <source>
        <strain evidence="4">cv. IRGC 101232</strain>
    </source>
</reference>
<name>J3N982_ORYBR</name>
<dbReference type="Proteomes" id="UP000006038">
    <property type="component" value="Chromosome 11"/>
</dbReference>
<feature type="chain" id="PRO_5003774967" description="EGF-like domain-containing protein" evidence="2">
    <location>
        <begin position="38"/>
        <end position="229"/>
    </location>
</feature>
<organism evidence="4">
    <name type="scientific">Oryza brachyantha</name>
    <name type="common">malo sina</name>
    <dbReference type="NCBI Taxonomy" id="4533"/>
    <lineage>
        <taxon>Eukaryota</taxon>
        <taxon>Viridiplantae</taxon>
        <taxon>Streptophyta</taxon>
        <taxon>Embryophyta</taxon>
        <taxon>Tracheophyta</taxon>
        <taxon>Spermatophyta</taxon>
        <taxon>Magnoliopsida</taxon>
        <taxon>Liliopsida</taxon>
        <taxon>Poales</taxon>
        <taxon>Poaceae</taxon>
        <taxon>BOP clade</taxon>
        <taxon>Oryzoideae</taxon>
        <taxon>Oryzeae</taxon>
        <taxon>Oryzinae</taxon>
        <taxon>Oryza</taxon>
    </lineage>
</organism>
<protein>
    <recommendedName>
        <fullName evidence="3">EGF-like domain-containing protein</fullName>
    </recommendedName>
</protein>
<dbReference type="KEGG" id="obr:102704754"/>
<dbReference type="PANTHER" id="PTHR33881:SF18">
    <property type="entry name" value="OS11G0582000 PROTEIN"/>
    <property type="match status" value="1"/>
</dbReference>
<dbReference type="STRING" id="4533.J3N982"/>
<feature type="domain" description="EGF-like" evidence="3">
    <location>
        <begin position="117"/>
        <end position="154"/>
    </location>
</feature>